<keyword evidence="2" id="KW-0804">Transcription</keyword>
<evidence type="ECO:0000313" key="4">
    <source>
        <dbReference type="EMBL" id="AWL05064.1"/>
    </source>
</evidence>
<dbReference type="PANTHER" id="PTHR43436">
    <property type="entry name" value="ARAC-FAMILY TRANSCRIPTIONAL REGULATOR"/>
    <property type="match status" value="1"/>
</dbReference>
<evidence type="ECO:0000259" key="3">
    <source>
        <dbReference type="PROSITE" id="PS01124"/>
    </source>
</evidence>
<dbReference type="PANTHER" id="PTHR43436:SF1">
    <property type="entry name" value="TRANSCRIPTIONAL REGULATORY PROTEIN"/>
    <property type="match status" value="1"/>
</dbReference>
<feature type="domain" description="HTH araC/xylS-type" evidence="3">
    <location>
        <begin position="190"/>
        <end position="288"/>
    </location>
</feature>
<dbReference type="AlphaFoldDB" id="A0A2S2DIB2"/>
<sequence length="296" mass="32337">MDTTLLDAVRRFADDHADAGGVARTPIPGLVAIRQAGRTELSYQIQRPLACLVLQGSKHVAIGAQSFTFGAGDSLLVMADVPTSSQVTRASAAAPYYSLVLDLDPAVIAGLATEMATLEEADDRPVRGEATDNHVRDAALRLMRLVERPASIPVLQDALVREFHYWLLLGRHGAAIRRLGLPDSHVRRVARAVAVLRRDYARRLPVEELAALAGMSPSSFHHHFRAVTSLTPRQFQKQLRLIEARRLMLAEGASASHAAHTVGYESVQQFTREYGRMFGLPPMRAVNAAQGRLQTA</sequence>
<dbReference type="Proteomes" id="UP000245820">
    <property type="component" value="Chromosome"/>
</dbReference>
<dbReference type="InterPro" id="IPR018060">
    <property type="entry name" value="HTH_AraC"/>
</dbReference>
<dbReference type="SMART" id="SM00342">
    <property type="entry name" value="HTH_ARAC"/>
    <property type="match status" value="1"/>
</dbReference>
<keyword evidence="1" id="KW-0805">Transcription regulation</keyword>
<keyword evidence="5" id="KW-1185">Reference proteome</keyword>
<dbReference type="GO" id="GO:0043565">
    <property type="term" value="F:sequence-specific DNA binding"/>
    <property type="evidence" value="ECO:0007669"/>
    <property type="project" value="InterPro"/>
</dbReference>
<organism evidence="4 5">
    <name type="scientific">Massilia oculi</name>
    <dbReference type="NCBI Taxonomy" id="945844"/>
    <lineage>
        <taxon>Bacteria</taxon>
        <taxon>Pseudomonadati</taxon>
        <taxon>Pseudomonadota</taxon>
        <taxon>Betaproteobacteria</taxon>
        <taxon>Burkholderiales</taxon>
        <taxon>Oxalobacteraceae</taxon>
        <taxon>Telluria group</taxon>
        <taxon>Massilia</taxon>
    </lineage>
</organism>
<dbReference type="Pfam" id="PF06719">
    <property type="entry name" value="AraC_N"/>
    <property type="match status" value="1"/>
</dbReference>
<gene>
    <name evidence="4" type="ORF">DIR46_11930</name>
</gene>
<dbReference type="InterPro" id="IPR009057">
    <property type="entry name" value="Homeodomain-like_sf"/>
</dbReference>
<dbReference type="Gene3D" id="1.10.10.60">
    <property type="entry name" value="Homeodomain-like"/>
    <property type="match status" value="2"/>
</dbReference>
<evidence type="ECO:0000313" key="5">
    <source>
        <dbReference type="Proteomes" id="UP000245820"/>
    </source>
</evidence>
<dbReference type="RefSeq" id="WP_109345407.1">
    <property type="nucleotide sequence ID" value="NZ_CP029343.1"/>
</dbReference>
<proteinExistence type="predicted"/>
<reference evidence="4 5" key="1">
    <citation type="submission" date="2018-05" db="EMBL/GenBank/DDBJ databases">
        <title>Complete genome sequence of Massilia oculi sp. nov. CCUG 43427T (=DSM 26321T), the type strain of M. oculi, and comparison with genome sequences of other Massilia strains.</title>
        <authorList>
            <person name="Zhu B."/>
        </authorList>
    </citation>
    <scope>NUCLEOTIDE SEQUENCE [LARGE SCALE GENOMIC DNA]</scope>
    <source>
        <strain evidence="4 5">CCUG 43427</strain>
    </source>
</reference>
<dbReference type="GO" id="GO:0003700">
    <property type="term" value="F:DNA-binding transcription factor activity"/>
    <property type="evidence" value="ECO:0007669"/>
    <property type="project" value="InterPro"/>
</dbReference>
<accession>A0A2S2DIB2</accession>
<dbReference type="KEGG" id="mtim:DIR46_11930"/>
<evidence type="ECO:0000256" key="1">
    <source>
        <dbReference type="ARBA" id="ARBA00023015"/>
    </source>
</evidence>
<dbReference type="OrthoDB" id="34150at2"/>
<name>A0A2S2DIB2_9BURK</name>
<evidence type="ECO:0000256" key="2">
    <source>
        <dbReference type="ARBA" id="ARBA00023163"/>
    </source>
</evidence>
<dbReference type="InterPro" id="IPR009594">
    <property type="entry name" value="Tscrpt_reg_HTH_AraC_N"/>
</dbReference>
<dbReference type="EMBL" id="CP029343">
    <property type="protein sequence ID" value="AWL05064.1"/>
    <property type="molecule type" value="Genomic_DNA"/>
</dbReference>
<dbReference type="PROSITE" id="PS01124">
    <property type="entry name" value="HTH_ARAC_FAMILY_2"/>
    <property type="match status" value="1"/>
</dbReference>
<protein>
    <submittedName>
        <fullName evidence="4">AraC family transcriptional regulator</fullName>
    </submittedName>
</protein>
<dbReference type="SUPFAM" id="SSF46689">
    <property type="entry name" value="Homeodomain-like"/>
    <property type="match status" value="2"/>
</dbReference>
<dbReference type="Pfam" id="PF12833">
    <property type="entry name" value="HTH_18"/>
    <property type="match status" value="1"/>
</dbReference>